<feature type="compositionally biased region" description="Polar residues" evidence="1">
    <location>
        <begin position="350"/>
        <end position="371"/>
    </location>
</feature>
<protein>
    <submittedName>
        <fullName evidence="3">SQS1</fullName>
    </submittedName>
</protein>
<evidence type="ECO:0000313" key="3">
    <source>
        <dbReference type="EMBL" id="KAG5421010.1"/>
    </source>
</evidence>
<reference evidence="3 4" key="1">
    <citation type="submission" date="2020-12" db="EMBL/GenBank/DDBJ databases">
        <title>Effect of drift, selection, and recombination on the evolution of hybrid genomes in Candida yeast pathogens.</title>
        <authorList>
            <person name="Mixao V."/>
            <person name="Ksiezopolska E."/>
            <person name="Saus E."/>
            <person name="Boekhout T."/>
            <person name="Gacser A."/>
            <person name="Gabaldon T."/>
        </authorList>
    </citation>
    <scope>NUCLEOTIDE SEQUENCE [LARGE SCALE GENOMIC DNA]</scope>
    <source>
        <strain evidence="3 4">BP57</strain>
    </source>
</reference>
<feature type="domain" description="G-patch" evidence="2">
    <location>
        <begin position="716"/>
        <end position="758"/>
    </location>
</feature>
<dbReference type="InterPro" id="IPR000467">
    <property type="entry name" value="G_patch_dom"/>
</dbReference>
<dbReference type="AlphaFoldDB" id="A0A8H8DDJ8"/>
<dbReference type="Pfam" id="PF01585">
    <property type="entry name" value="G-patch"/>
    <property type="match status" value="1"/>
</dbReference>
<feature type="compositionally biased region" description="Basic and acidic residues" evidence="1">
    <location>
        <begin position="279"/>
        <end position="291"/>
    </location>
</feature>
<feature type="region of interest" description="Disordered" evidence="1">
    <location>
        <begin position="149"/>
        <end position="305"/>
    </location>
</feature>
<feature type="region of interest" description="Disordered" evidence="1">
    <location>
        <begin position="676"/>
        <end position="709"/>
    </location>
</feature>
<dbReference type="PANTHER" id="PTHR14195">
    <property type="entry name" value="G PATCH DOMAIN CONTAINING PROTEIN 2"/>
    <property type="match status" value="1"/>
</dbReference>
<evidence type="ECO:0000256" key="1">
    <source>
        <dbReference type="SAM" id="MobiDB-lite"/>
    </source>
</evidence>
<proteinExistence type="predicted"/>
<feature type="compositionally biased region" description="Polar residues" evidence="1">
    <location>
        <begin position="50"/>
        <end position="60"/>
    </location>
</feature>
<evidence type="ECO:0000259" key="2">
    <source>
        <dbReference type="PROSITE" id="PS50174"/>
    </source>
</evidence>
<dbReference type="OrthoDB" id="21470at2759"/>
<sequence length="758" mass="86745">MPTKKSQRGRGSSRGGRGNRGGRGGRSRGRGRGRSNNNRSRGGYRKSTDSEYNSSAQHQSLFDPDSLWMPTGEMAQAGHNYGRRSYGKFAEEIEYTAQHQSKTLSRRLRDRPMVFVKAKEVYDPNELLYKLSQRRQEDPYHTVIDEEFKGISLDSEEEMESVIEKTISSKGNTLERNELNSVDANVPEEDKKRTESSDESLPCVPRATYSYEDEQEEEGEEESESEIESVLEHLSSDSGSTGEEVRKVPSEIAANEVNTNLLDKNNYPKEGTSYNIESTEDHLSTTERKQTESTTTVYEDDSFQKQEGFTYTSNKDVQNDENIIDAQFTEQPVDSEEDELEIFIDDPQFPETQNVTKQTDTSQNKDSSTPETEQDYGFLPEDYEFDVSKISVANVRFGIQNQYYLKCHELTGFDDEFVWMDEDEVVDYALSNGVKQHRLAKFLSYITSGMIDQEDDNVEEDDDQVYISDDDDDDEDTGSEDEDEFDEDQDDYPYDSDDNLEDLIRYTKSSTQGLVPMQDRDFSNNTPAKNRTSFDNFGLDQEWQDTMLGQVFDFRQNKKAQKQRRKEQQTQDSIESHNLLIKYPDSLTISQIANEFANFIEDTSRTTLSFPTLDSHGNKTLQNMAAAYNMQTDKCGSYNMRHYIKVTKNRKTYKNVPNYNRINAIMRGRPIFHRMDVKREKKSDERKTKRGGGGNESRARFKEGDVVGAEAPELDQSNLGRIMLEKLGWSQGQGLGKANSGINEPIVAKVKMSKTGIR</sequence>
<evidence type="ECO:0000313" key="4">
    <source>
        <dbReference type="Proteomes" id="UP000669133"/>
    </source>
</evidence>
<feature type="region of interest" description="Disordered" evidence="1">
    <location>
        <begin position="345"/>
        <end position="377"/>
    </location>
</feature>
<accession>A0A8H8DDJ8</accession>
<dbReference type="GeneID" id="93648729"/>
<feature type="compositionally biased region" description="Basic residues" evidence="1">
    <location>
        <begin position="23"/>
        <end position="33"/>
    </location>
</feature>
<dbReference type="InterPro" id="IPR036867">
    <property type="entry name" value="R3H_dom_sf"/>
</dbReference>
<dbReference type="RefSeq" id="XP_067550126.1">
    <property type="nucleotide sequence ID" value="XM_067689699.1"/>
</dbReference>
<feature type="region of interest" description="Disordered" evidence="1">
    <location>
        <begin position="453"/>
        <end position="499"/>
    </location>
</feature>
<dbReference type="SMART" id="SM00443">
    <property type="entry name" value="G_patch"/>
    <property type="match status" value="1"/>
</dbReference>
<dbReference type="Proteomes" id="UP000669133">
    <property type="component" value="Unassembled WGS sequence"/>
</dbReference>
<organism evidence="3 4">
    <name type="scientific">Candida metapsilosis</name>
    <dbReference type="NCBI Taxonomy" id="273372"/>
    <lineage>
        <taxon>Eukaryota</taxon>
        <taxon>Fungi</taxon>
        <taxon>Dikarya</taxon>
        <taxon>Ascomycota</taxon>
        <taxon>Saccharomycotina</taxon>
        <taxon>Pichiomycetes</taxon>
        <taxon>Debaryomycetaceae</taxon>
        <taxon>Candida/Lodderomyces clade</taxon>
        <taxon>Candida</taxon>
    </lineage>
</organism>
<feature type="compositionally biased region" description="Basic and acidic residues" evidence="1">
    <location>
        <begin position="676"/>
        <end position="687"/>
    </location>
</feature>
<dbReference type="SUPFAM" id="SSF82708">
    <property type="entry name" value="R3H domain"/>
    <property type="match status" value="1"/>
</dbReference>
<dbReference type="PROSITE" id="PS50174">
    <property type="entry name" value="G_PATCH"/>
    <property type="match status" value="1"/>
</dbReference>
<gene>
    <name evidence="3" type="ORF">I9W82_000100</name>
</gene>
<dbReference type="InterPro" id="IPR051189">
    <property type="entry name" value="Splicing_assoc_domain"/>
</dbReference>
<name>A0A8H8DDJ8_9ASCO</name>
<comment type="caution">
    <text evidence="3">The sequence shown here is derived from an EMBL/GenBank/DDBJ whole genome shotgun (WGS) entry which is preliminary data.</text>
</comment>
<dbReference type="EMBL" id="JAEOAQ010000001">
    <property type="protein sequence ID" value="KAG5421010.1"/>
    <property type="molecule type" value="Genomic_DNA"/>
</dbReference>
<keyword evidence="4" id="KW-1185">Reference proteome</keyword>
<feature type="region of interest" description="Disordered" evidence="1">
    <location>
        <begin position="1"/>
        <end position="72"/>
    </location>
</feature>
<feature type="compositionally biased region" description="Gly residues" evidence="1">
    <location>
        <begin position="12"/>
        <end position="22"/>
    </location>
</feature>
<feature type="compositionally biased region" description="Acidic residues" evidence="1">
    <location>
        <begin position="211"/>
        <end position="229"/>
    </location>
</feature>
<dbReference type="GO" id="GO:0003676">
    <property type="term" value="F:nucleic acid binding"/>
    <property type="evidence" value="ECO:0007669"/>
    <property type="project" value="InterPro"/>
</dbReference>